<reference evidence="3" key="5">
    <citation type="submission" date="2025-09" db="UniProtKB">
        <authorList>
            <consortium name="Ensembl"/>
        </authorList>
    </citation>
    <scope>IDENTIFICATION</scope>
</reference>
<dbReference type="PANTHER" id="PTHR45796">
    <property type="entry name" value="FORKHEAD BOX P, ISOFORM C"/>
    <property type="match status" value="1"/>
</dbReference>
<dbReference type="InterPro" id="IPR050998">
    <property type="entry name" value="FOXP"/>
</dbReference>
<feature type="region of interest" description="Disordered" evidence="1">
    <location>
        <begin position="1"/>
        <end position="42"/>
    </location>
</feature>
<reference evidence="4" key="3">
    <citation type="journal article" date="2014" name="Nature">
        <title>Elephant shark genome provides unique insights into gnathostome evolution.</title>
        <authorList>
            <consortium name="International Elephant Shark Genome Sequencing Consortium"/>
            <person name="Venkatesh B."/>
            <person name="Lee A.P."/>
            <person name="Ravi V."/>
            <person name="Maurya A.K."/>
            <person name="Lian M.M."/>
            <person name="Swann J.B."/>
            <person name="Ohta Y."/>
            <person name="Flajnik M.F."/>
            <person name="Sutoh Y."/>
            <person name="Kasahara M."/>
            <person name="Hoon S."/>
            <person name="Gangu V."/>
            <person name="Roy S.W."/>
            <person name="Irimia M."/>
            <person name="Korzh V."/>
            <person name="Kondrychyn I."/>
            <person name="Lim Z.W."/>
            <person name="Tay B.H."/>
            <person name="Tohari S."/>
            <person name="Kong K.W."/>
            <person name="Ho S."/>
            <person name="Lorente-Galdos B."/>
            <person name="Quilez J."/>
            <person name="Marques-Bonet T."/>
            <person name="Raney B.J."/>
            <person name="Ingham P.W."/>
            <person name="Tay A."/>
            <person name="Hillier L.W."/>
            <person name="Minx P."/>
            <person name="Boehm T."/>
            <person name="Wilson R.K."/>
            <person name="Brenner S."/>
            <person name="Warren W.C."/>
        </authorList>
    </citation>
    <scope>NUCLEOTIDE SEQUENCE [LARGE SCALE GENOMIC DNA]</scope>
</reference>
<accession>A0A4W3IRX0</accession>
<dbReference type="AlphaFoldDB" id="A0A4W3IRX0"/>
<keyword evidence="4" id="KW-1185">Reference proteome</keyword>
<dbReference type="GeneTree" id="ENSGT00940000158700"/>
<evidence type="ECO:0000313" key="4">
    <source>
        <dbReference type="Proteomes" id="UP000314986"/>
    </source>
</evidence>
<protein>
    <submittedName>
        <fullName evidence="3">Forkhead box P4</fullName>
    </submittedName>
</protein>
<reference evidence="4" key="2">
    <citation type="journal article" date="2007" name="PLoS Biol.">
        <title>Survey sequencing and comparative analysis of the elephant shark (Callorhinchus milii) genome.</title>
        <authorList>
            <person name="Venkatesh B."/>
            <person name="Kirkness E.F."/>
            <person name="Loh Y.H."/>
            <person name="Halpern A.L."/>
            <person name="Lee A.P."/>
            <person name="Johnson J."/>
            <person name="Dandona N."/>
            <person name="Viswanathan L.D."/>
            <person name="Tay A."/>
            <person name="Venter J.C."/>
            <person name="Strausberg R.L."/>
            <person name="Brenner S."/>
        </authorList>
    </citation>
    <scope>NUCLEOTIDE SEQUENCE [LARGE SCALE GENOMIC DNA]</scope>
</reference>
<dbReference type="Proteomes" id="UP000314986">
    <property type="component" value="Unassembled WGS sequence"/>
</dbReference>
<evidence type="ECO:0000256" key="1">
    <source>
        <dbReference type="SAM" id="MobiDB-lite"/>
    </source>
</evidence>
<proteinExistence type="predicted"/>
<dbReference type="PANTHER" id="PTHR45796:SF7">
    <property type="entry name" value="FORKHEAD BOX PROTEIN P4"/>
    <property type="match status" value="1"/>
</dbReference>
<reference evidence="3" key="4">
    <citation type="submission" date="2025-08" db="UniProtKB">
        <authorList>
            <consortium name="Ensembl"/>
        </authorList>
    </citation>
    <scope>IDENTIFICATION</scope>
</reference>
<evidence type="ECO:0000256" key="2">
    <source>
        <dbReference type="SAM" id="Phobius"/>
    </source>
</evidence>
<dbReference type="GO" id="GO:0001227">
    <property type="term" value="F:DNA-binding transcription repressor activity, RNA polymerase II-specific"/>
    <property type="evidence" value="ECO:0007669"/>
    <property type="project" value="TreeGrafter"/>
</dbReference>
<feature type="compositionally biased region" description="Polar residues" evidence="1">
    <location>
        <begin position="16"/>
        <end position="27"/>
    </location>
</feature>
<keyword evidence="2" id="KW-1133">Transmembrane helix</keyword>
<dbReference type="GO" id="GO:0005634">
    <property type="term" value="C:nucleus"/>
    <property type="evidence" value="ECO:0007669"/>
    <property type="project" value="TreeGrafter"/>
</dbReference>
<keyword evidence="2" id="KW-0812">Transmembrane</keyword>
<sequence length="174" mass="18115">MMVESASEAIRSSAANQNGVSSLSSQPAAGGRDGGANGEINGEVSPVDLLHLQQQQALQAARQFLLQQATGLSSPNAVDKQPTVQVPVSVAMMTPQVITPQQMQQILSPPQLQALLQQQQAVMLQQVRSSEGGSSVGMGGVCKSVFLYTYVLGGGVFVCGCVSVCVCIYVCVCE</sequence>
<keyword evidence="2" id="KW-0472">Membrane</keyword>
<feature type="compositionally biased region" description="Low complexity" evidence="1">
    <location>
        <begin position="1"/>
        <end position="15"/>
    </location>
</feature>
<name>A0A4W3IRX0_CALMI</name>
<dbReference type="GO" id="GO:0000978">
    <property type="term" value="F:RNA polymerase II cis-regulatory region sequence-specific DNA binding"/>
    <property type="evidence" value="ECO:0007669"/>
    <property type="project" value="TreeGrafter"/>
</dbReference>
<organism evidence="3 4">
    <name type="scientific">Callorhinchus milii</name>
    <name type="common">Ghost shark</name>
    <dbReference type="NCBI Taxonomy" id="7868"/>
    <lineage>
        <taxon>Eukaryota</taxon>
        <taxon>Metazoa</taxon>
        <taxon>Chordata</taxon>
        <taxon>Craniata</taxon>
        <taxon>Vertebrata</taxon>
        <taxon>Chondrichthyes</taxon>
        <taxon>Holocephali</taxon>
        <taxon>Chimaeriformes</taxon>
        <taxon>Callorhinchidae</taxon>
        <taxon>Callorhinchus</taxon>
    </lineage>
</organism>
<dbReference type="Ensembl" id="ENSCMIT00000033714.1">
    <property type="protein sequence ID" value="ENSCMIP00000033209.1"/>
    <property type="gene ID" value="ENSCMIG00000014179.1"/>
</dbReference>
<evidence type="ECO:0000313" key="3">
    <source>
        <dbReference type="Ensembl" id="ENSCMIP00000033209.1"/>
    </source>
</evidence>
<feature type="transmembrane region" description="Helical" evidence="2">
    <location>
        <begin position="147"/>
        <end position="172"/>
    </location>
</feature>
<reference evidence="4" key="1">
    <citation type="journal article" date="2006" name="Science">
        <title>Ancient noncoding elements conserved in the human genome.</title>
        <authorList>
            <person name="Venkatesh B."/>
            <person name="Kirkness E.F."/>
            <person name="Loh Y.H."/>
            <person name="Halpern A.L."/>
            <person name="Lee A.P."/>
            <person name="Johnson J."/>
            <person name="Dandona N."/>
            <person name="Viswanathan L.D."/>
            <person name="Tay A."/>
            <person name="Venter J.C."/>
            <person name="Strausberg R.L."/>
            <person name="Brenner S."/>
        </authorList>
    </citation>
    <scope>NUCLEOTIDE SEQUENCE [LARGE SCALE GENOMIC DNA]</scope>
</reference>